<evidence type="ECO:0000313" key="2">
    <source>
        <dbReference type="Proteomes" id="UP000076407"/>
    </source>
</evidence>
<dbReference type="VEuPathDB" id="VectorBase:AQUA014607"/>
<dbReference type="Proteomes" id="UP000076407">
    <property type="component" value="Unassembled WGS sequence"/>
</dbReference>
<name>A0A182XRY9_ANOQN</name>
<dbReference type="EnsemblMetazoa" id="AQUA014607-RA">
    <property type="protein sequence ID" value="AQUA014607-PA"/>
    <property type="gene ID" value="AQUA014607"/>
</dbReference>
<organism evidence="1 2">
    <name type="scientific">Anopheles quadriannulatus</name>
    <name type="common">Mosquito</name>
    <dbReference type="NCBI Taxonomy" id="34691"/>
    <lineage>
        <taxon>Eukaryota</taxon>
        <taxon>Metazoa</taxon>
        <taxon>Ecdysozoa</taxon>
        <taxon>Arthropoda</taxon>
        <taxon>Hexapoda</taxon>
        <taxon>Insecta</taxon>
        <taxon>Pterygota</taxon>
        <taxon>Neoptera</taxon>
        <taxon>Endopterygota</taxon>
        <taxon>Diptera</taxon>
        <taxon>Nematocera</taxon>
        <taxon>Culicoidea</taxon>
        <taxon>Culicidae</taxon>
        <taxon>Anophelinae</taxon>
        <taxon>Anopheles</taxon>
    </lineage>
</organism>
<proteinExistence type="predicted"/>
<protein>
    <submittedName>
        <fullName evidence="1">Uncharacterized protein</fullName>
    </submittedName>
</protein>
<dbReference type="AlphaFoldDB" id="A0A182XRY9"/>
<evidence type="ECO:0000313" key="1">
    <source>
        <dbReference type="EnsemblMetazoa" id="AQUA014607-PA"/>
    </source>
</evidence>
<accession>A0A182XRY9</accession>
<sequence length="69" mass="8070">MEARGDKLKLRCVRDVVSRDVGRSWELHLTHWSEAAAAGLLIFLQKWWLRNRYFFNSTVTHVPLQSLCG</sequence>
<reference evidence="1" key="1">
    <citation type="submission" date="2020-05" db="UniProtKB">
        <authorList>
            <consortium name="EnsemblMetazoa"/>
        </authorList>
    </citation>
    <scope>IDENTIFICATION</scope>
    <source>
        <strain evidence="1">SANGQUA</strain>
    </source>
</reference>
<keyword evidence="2" id="KW-1185">Reference proteome</keyword>